<name>A0ABN8TUC1_9VIBR</name>
<protein>
    <submittedName>
        <fullName evidence="1">Uncharacterized protein</fullName>
    </submittedName>
</protein>
<dbReference type="Proteomes" id="UP001152658">
    <property type="component" value="Unassembled WGS sequence"/>
</dbReference>
<proteinExistence type="predicted"/>
<keyword evidence="2" id="KW-1185">Reference proteome</keyword>
<organism evidence="1 2">
    <name type="scientific">Vibrio aestuarianus</name>
    <dbReference type="NCBI Taxonomy" id="28171"/>
    <lineage>
        <taxon>Bacteria</taxon>
        <taxon>Pseudomonadati</taxon>
        <taxon>Pseudomonadota</taxon>
        <taxon>Gammaproteobacteria</taxon>
        <taxon>Vibrionales</taxon>
        <taxon>Vibrionaceae</taxon>
        <taxon>Vibrio</taxon>
    </lineage>
</organism>
<reference evidence="1" key="1">
    <citation type="submission" date="2022-06" db="EMBL/GenBank/DDBJ databases">
        <authorList>
            <person name="Goudenege D."/>
            <person name="Le Roux F."/>
        </authorList>
    </citation>
    <scope>NUCLEOTIDE SEQUENCE</scope>
    <source>
        <strain evidence="1">12-063</strain>
    </source>
</reference>
<accession>A0ABN8TUC1</accession>
<gene>
    <name evidence="1" type="ORF">VAE063_950889</name>
</gene>
<evidence type="ECO:0000313" key="2">
    <source>
        <dbReference type="Proteomes" id="UP001152658"/>
    </source>
</evidence>
<comment type="caution">
    <text evidence="1">The sequence shown here is derived from an EMBL/GenBank/DDBJ whole genome shotgun (WGS) entry which is preliminary data.</text>
</comment>
<sequence>MMMFLYPSYLKLFGYKRLNMIEESGVQLSQVVTESHNSTQTLTSLSNELELWVNKFTIKN</sequence>
<evidence type="ECO:0000313" key="1">
    <source>
        <dbReference type="EMBL" id="CAH8239974.1"/>
    </source>
</evidence>
<dbReference type="EMBL" id="CALYLK010000136">
    <property type="protein sequence ID" value="CAH8239974.1"/>
    <property type="molecule type" value="Genomic_DNA"/>
</dbReference>